<dbReference type="EMBL" id="CAMXCT010000462">
    <property type="protein sequence ID" value="CAI3979152.1"/>
    <property type="molecule type" value="Genomic_DNA"/>
</dbReference>
<keyword evidence="1" id="KW-0862">Zinc</keyword>
<sequence>MIQDYEGHICSTPQQALETWIRFFQEMEGGQRIDATHQRSLWIDNLKSFQATSLHLDIDDIPSLVELEMAYRHVHPHKATGPDRIDASLCAKHPAMFARKTYSQLLKLYAHGQESLLHKGGRLQPIWKQKGPRHLCSAYRSVLISSHVGKSLHRCIRLHTADTFEHYLQSQQIGGKRGVPVSLGVHQARAFMRSRSRRGLCTGLLFLDLSEAFYRVVRQLALGGPPDDHAIAAIGARLQLGPGRSQDLHSHLDEPSAIERAGLSPQLQVLRALQTLTFMTTLGTRPGDCFADIVFSFLWARLLQRLEQTLQQAGILDVVPEEWGLQVDDFESIQRPQEKLCKPYLGPTWMDDTCITFSASTVANLELAAGRIGSELLSMCDEFAMSPNLAKGKTELLLIFQGQGASKAKKKHFGPNSPGTFPIVTEAGPRFLNIVSSYAHLGCTLHHRGLTLIRRRELFRTLILSKLLYGAESWTLRDQRDRHYLHSALLRLYGRLLPHQGRAPRSDDEILVLTGLPDPTTLLRLCRLRHLGLLYKCKDTACWGLLNSDLDWIQLIRDDLLWMHRQLMNTSTLPNPQQDLQQWEYLTQYHPNYWKRLIRRAGDHDAGQRHNTRIVTQFHREVLQILHDAGRLHGEPPQAELRASIQVHACMQCERQFASKGGCGAHLFKVHGKVNPVRQLFAQTRCGVCLKEYHTFSKLKAHLISSARCRHTLQGRRLRWTPAPGTGSTIEGELNAVHDGLLPPLQAQGPMVEAGPLGADVDYDLDIIEELYMDLLELDSMEECEKAVRDVAKRHADAQVLRVPGGEVRRLLQALQEPSAWTFLCQSSTTHHSVWHRPIAQLEQFCVAELERPMEEPRRGDFQFYVDSLQHLHGGMQIYVLSVDIVIDDKWGDLANEETSSLRNVVEGARQALQELRFWNTLQPRRKKRQPRFGGHRSCSSCYNCQTLRRSHWHKGFGERTQSAKPTTFAILNAPNFYEDLHEGMITKDLPKGMSIGRDEAGHWATAKLKEYPPGLCLALARGILQAISQLAPDDTDEARVSSQFRELCSPLICTEFGSAYGPDFASGVLL</sequence>
<dbReference type="EMBL" id="CAMXCT020000462">
    <property type="protein sequence ID" value="CAL1132527.1"/>
    <property type="molecule type" value="Genomic_DNA"/>
</dbReference>
<evidence type="ECO:0000256" key="1">
    <source>
        <dbReference type="PROSITE-ProRule" id="PRU00042"/>
    </source>
</evidence>
<evidence type="ECO:0000259" key="2">
    <source>
        <dbReference type="PROSITE" id="PS50157"/>
    </source>
</evidence>
<evidence type="ECO:0000313" key="4">
    <source>
        <dbReference type="EMBL" id="CAL4766464.1"/>
    </source>
</evidence>
<dbReference type="EMBL" id="CAMXCT030000462">
    <property type="protein sequence ID" value="CAL4766464.1"/>
    <property type="molecule type" value="Genomic_DNA"/>
</dbReference>
<dbReference type="OrthoDB" id="416662at2759"/>
<keyword evidence="5" id="KW-1185">Reference proteome</keyword>
<organism evidence="3">
    <name type="scientific">Cladocopium goreaui</name>
    <dbReference type="NCBI Taxonomy" id="2562237"/>
    <lineage>
        <taxon>Eukaryota</taxon>
        <taxon>Sar</taxon>
        <taxon>Alveolata</taxon>
        <taxon>Dinophyceae</taxon>
        <taxon>Suessiales</taxon>
        <taxon>Symbiodiniaceae</taxon>
        <taxon>Cladocopium</taxon>
    </lineage>
</organism>
<proteinExistence type="predicted"/>
<dbReference type="Proteomes" id="UP001152797">
    <property type="component" value="Unassembled WGS sequence"/>
</dbReference>
<dbReference type="AlphaFoldDB" id="A0A9P1BTU1"/>
<evidence type="ECO:0000313" key="3">
    <source>
        <dbReference type="EMBL" id="CAI3979152.1"/>
    </source>
</evidence>
<reference evidence="4 5" key="2">
    <citation type="submission" date="2024-05" db="EMBL/GenBank/DDBJ databases">
        <authorList>
            <person name="Chen Y."/>
            <person name="Shah S."/>
            <person name="Dougan E. K."/>
            <person name="Thang M."/>
            <person name="Chan C."/>
        </authorList>
    </citation>
    <scope>NUCLEOTIDE SEQUENCE [LARGE SCALE GENOMIC DNA]</scope>
</reference>
<comment type="caution">
    <text evidence="3">The sequence shown here is derived from an EMBL/GenBank/DDBJ whole genome shotgun (WGS) entry which is preliminary data.</text>
</comment>
<dbReference type="PROSITE" id="PS00028">
    <property type="entry name" value="ZINC_FINGER_C2H2_1"/>
    <property type="match status" value="1"/>
</dbReference>
<accession>A0A9P1BTU1</accession>
<dbReference type="GO" id="GO:0008270">
    <property type="term" value="F:zinc ion binding"/>
    <property type="evidence" value="ECO:0007669"/>
    <property type="project" value="UniProtKB-KW"/>
</dbReference>
<name>A0A9P1BTU1_9DINO</name>
<evidence type="ECO:0000313" key="5">
    <source>
        <dbReference type="Proteomes" id="UP001152797"/>
    </source>
</evidence>
<reference evidence="3" key="1">
    <citation type="submission" date="2022-10" db="EMBL/GenBank/DDBJ databases">
        <authorList>
            <person name="Chen Y."/>
            <person name="Dougan E. K."/>
            <person name="Chan C."/>
            <person name="Rhodes N."/>
            <person name="Thang M."/>
        </authorList>
    </citation>
    <scope>NUCLEOTIDE SEQUENCE</scope>
</reference>
<gene>
    <name evidence="3" type="ORF">C1SCF055_LOCUS7126</name>
</gene>
<protein>
    <recommendedName>
        <fullName evidence="2">C2H2-type domain-containing protein</fullName>
    </recommendedName>
</protein>
<keyword evidence="1" id="KW-0479">Metal-binding</keyword>
<keyword evidence="1" id="KW-0863">Zinc-finger</keyword>
<feature type="domain" description="C2H2-type" evidence="2">
    <location>
        <begin position="648"/>
        <end position="676"/>
    </location>
</feature>
<dbReference type="PROSITE" id="PS50157">
    <property type="entry name" value="ZINC_FINGER_C2H2_2"/>
    <property type="match status" value="1"/>
</dbReference>
<dbReference type="InterPro" id="IPR013087">
    <property type="entry name" value="Znf_C2H2_type"/>
</dbReference>